<dbReference type="Pfam" id="PF20662">
    <property type="entry name" value="COG4_C"/>
    <property type="match status" value="1"/>
</dbReference>
<dbReference type="InterPro" id="IPR048684">
    <property type="entry name" value="COG4_C"/>
</dbReference>
<organism evidence="11 12">
    <name type="scientific">Nakaseomyces bracarensis</name>
    <dbReference type="NCBI Taxonomy" id="273131"/>
    <lineage>
        <taxon>Eukaryota</taxon>
        <taxon>Fungi</taxon>
        <taxon>Dikarya</taxon>
        <taxon>Ascomycota</taxon>
        <taxon>Saccharomycotina</taxon>
        <taxon>Saccharomycetes</taxon>
        <taxon>Saccharomycetales</taxon>
        <taxon>Saccharomycetaceae</taxon>
        <taxon>Nakaseomyces</taxon>
    </lineage>
</organism>
<evidence type="ECO:0000256" key="7">
    <source>
        <dbReference type="ARBA" id="ARBA00023136"/>
    </source>
</evidence>
<evidence type="ECO:0000259" key="10">
    <source>
        <dbReference type="SMART" id="SM00762"/>
    </source>
</evidence>
<protein>
    <recommendedName>
        <fullName evidence="3">Conserved oligomeric Golgi complex subunit 4</fullName>
    </recommendedName>
    <alternativeName>
        <fullName evidence="8">Component of oligomeric Golgi complex 4</fullName>
    </alternativeName>
</protein>
<dbReference type="InterPro" id="IPR048680">
    <property type="entry name" value="COG4_N"/>
</dbReference>
<sequence>MEQDSYLNSPDSIDSNRLAKNLARYDLLLRRISTVSQVNKLRDIIEKDHAAHVKKLDQYVNESQSRHNRQIRKLELQRTDLTVSLTQFHDTLSVVNKTNSQAQNIHDDIETVEVERCLVKQTLQYVTDIRTLKNNILLCHSVLAEGDYQVAARAIQEIHNLPNKDKIINSEFSKKVIPSSKIPWEPAVILEQWCTQLTDVFKTRFIKATEDQNVEELTLIFKMFPMVGQDNLGLDLYSKYVCDIIAEESRKLLSGVANANADSNIIRRPGFFSQVLLHLFKIVSTIINEHFKIIAASYGVSYMVHVMAKVQKEADLQAGLVLDIFNDTRKIPSVIKEINEWNVIQTKNRSKSPPATDSNKEEDSNPGRNSTDMFMPAISTNDLSGLVNEFSQILQNWSMYLKFYSVRWNEFSNLKPEILTPPPTLQASKFASKLKEEHYLDNFLALIFFNLQRSFGRSKTLEELPQLNDLITNTVIKTNDALAYPVSSVVEDLTLLLRKSLVSTVNSGNFQVLSQFLEQLIRFAQNDFLVRFMQDKFKSLQPKITSSLTLKKYVPKEISEVNSPDTPSRVGSPMATNDKGGSNKLSQFSKFSLRGAAATAFTNIQSNLQAVVIDEDSVLALHHYLIYLNTLNWSSIFCHRLLSVEILEDNPRLLFDNFPFNEDAQILKERIIKSEEMIMGQISKLQKWAVKYLFQNVLQNKMKAILTPLFINGNESNYIANAENFEDMSLMSVFVRKWTELITPYQNILHPDVFSELISRVVDFCVQTLEQKFYALQVNELGATKLEKELSLFISTVCSLNFTMRKEFTKLTQMVLLLGFDDDDFELETGDIKEELMDSIDWVLTAVERVNIRKMKVDRRK</sequence>
<comment type="subcellular location">
    <subcellularLocation>
        <location evidence="1">Golgi apparatus membrane</location>
        <topology evidence="1">Peripheral membrane protein</topology>
    </subcellularLocation>
</comment>
<feature type="region of interest" description="Disordered" evidence="9">
    <location>
        <begin position="346"/>
        <end position="372"/>
    </location>
</feature>
<dbReference type="PANTHER" id="PTHR24016:SF0">
    <property type="entry name" value="CONSERVED OLIGOMERIC GOLGI COMPLEX SUBUNIT 4"/>
    <property type="match status" value="1"/>
</dbReference>
<keyword evidence="6" id="KW-0333">Golgi apparatus</keyword>
<evidence type="ECO:0000313" key="11">
    <source>
        <dbReference type="EMBL" id="KAL3233846.1"/>
    </source>
</evidence>
<evidence type="ECO:0000256" key="6">
    <source>
        <dbReference type="ARBA" id="ARBA00023034"/>
    </source>
</evidence>
<dbReference type="PANTHER" id="PTHR24016">
    <property type="entry name" value="CONSERVED OLIGOMERIC GOLGI COMPLEX SUBUNIT 4"/>
    <property type="match status" value="1"/>
</dbReference>
<feature type="domain" description="COG4 transport protein middle alpha-helical bundle" evidence="10">
    <location>
        <begin position="190"/>
        <end position="538"/>
    </location>
</feature>
<dbReference type="Pfam" id="PF20663">
    <property type="entry name" value="COG4_N"/>
    <property type="match status" value="1"/>
</dbReference>
<evidence type="ECO:0000313" key="12">
    <source>
        <dbReference type="Proteomes" id="UP001623330"/>
    </source>
</evidence>
<dbReference type="Proteomes" id="UP001623330">
    <property type="component" value="Unassembled WGS sequence"/>
</dbReference>
<dbReference type="Pfam" id="PF08318">
    <property type="entry name" value="COG4_m"/>
    <property type="match status" value="1"/>
</dbReference>
<evidence type="ECO:0000256" key="8">
    <source>
        <dbReference type="ARBA" id="ARBA00031340"/>
    </source>
</evidence>
<proteinExistence type="inferred from homology"/>
<evidence type="ECO:0000256" key="5">
    <source>
        <dbReference type="ARBA" id="ARBA00022927"/>
    </source>
</evidence>
<keyword evidence="4" id="KW-0813">Transport</keyword>
<evidence type="ECO:0000256" key="4">
    <source>
        <dbReference type="ARBA" id="ARBA00022448"/>
    </source>
</evidence>
<evidence type="ECO:0000256" key="3">
    <source>
        <dbReference type="ARBA" id="ARBA00020975"/>
    </source>
</evidence>
<reference evidence="11 12" key="1">
    <citation type="submission" date="2024-05" db="EMBL/GenBank/DDBJ databases">
        <title>Long read based assembly of the Candida bracarensis genome reveals expanded adhesin content.</title>
        <authorList>
            <person name="Marcet-Houben M."/>
            <person name="Ksiezopolska E."/>
            <person name="Gabaldon T."/>
        </authorList>
    </citation>
    <scope>NUCLEOTIDE SEQUENCE [LARGE SCALE GENOMIC DNA]</scope>
    <source>
        <strain evidence="11 12">CBM6</strain>
    </source>
</reference>
<dbReference type="InterPro" id="IPR013167">
    <property type="entry name" value="COG4_M"/>
</dbReference>
<name>A0ABR4NY84_9SACH</name>
<dbReference type="InterPro" id="IPR048682">
    <property type="entry name" value="COG4"/>
</dbReference>
<keyword evidence="7" id="KW-0472">Membrane</keyword>
<evidence type="ECO:0000256" key="1">
    <source>
        <dbReference type="ARBA" id="ARBA00004395"/>
    </source>
</evidence>
<keyword evidence="12" id="KW-1185">Reference proteome</keyword>
<dbReference type="EMBL" id="JBEVYD010000004">
    <property type="protein sequence ID" value="KAL3233846.1"/>
    <property type="molecule type" value="Genomic_DNA"/>
</dbReference>
<feature type="region of interest" description="Disordered" evidence="9">
    <location>
        <begin position="560"/>
        <end position="581"/>
    </location>
</feature>
<dbReference type="Gene3D" id="1.20.58.1970">
    <property type="match status" value="1"/>
</dbReference>
<feature type="compositionally biased region" description="Polar residues" evidence="9">
    <location>
        <begin position="346"/>
        <end position="357"/>
    </location>
</feature>
<comment type="caution">
    <text evidence="11">The sequence shown here is derived from an EMBL/GenBank/DDBJ whole genome shotgun (WGS) entry which is preliminary data.</text>
</comment>
<keyword evidence="5" id="KW-0653">Protein transport</keyword>
<comment type="similarity">
    <text evidence="2">Belongs to the COG4 family.</text>
</comment>
<evidence type="ECO:0000256" key="2">
    <source>
        <dbReference type="ARBA" id="ARBA00009215"/>
    </source>
</evidence>
<gene>
    <name evidence="11" type="ORF">RNJ44_03886</name>
</gene>
<accession>A0ABR4NY84</accession>
<evidence type="ECO:0000256" key="9">
    <source>
        <dbReference type="SAM" id="MobiDB-lite"/>
    </source>
</evidence>
<dbReference type="SMART" id="SM00762">
    <property type="entry name" value="Cog4"/>
    <property type="match status" value="1"/>
</dbReference>